<protein>
    <submittedName>
        <fullName evidence="1">Uncharacterized protein</fullName>
    </submittedName>
</protein>
<dbReference type="AlphaFoldDB" id="A0A834DYC1"/>
<evidence type="ECO:0000313" key="1">
    <source>
        <dbReference type="EMBL" id="KAF6094687.1"/>
    </source>
</evidence>
<name>A0A834DYC1_9CHIR</name>
<dbReference type="Proteomes" id="UP000664940">
    <property type="component" value="Unassembled WGS sequence"/>
</dbReference>
<dbReference type="EMBL" id="JABVXQ010000008">
    <property type="protein sequence ID" value="KAF6094687.1"/>
    <property type="molecule type" value="Genomic_DNA"/>
</dbReference>
<accession>A0A834DYC1</accession>
<evidence type="ECO:0000313" key="2">
    <source>
        <dbReference type="Proteomes" id="UP000664940"/>
    </source>
</evidence>
<sequence length="135" mass="14250">MLHNFLDPLRQATASRSEPPGLALAAASLEPQLGFTWASPSPALGTAISGGFIAYAEYPWDEHRLGLTLACTNWETPEPACIPSVHTQWTATGHVGALPPCPCKADLPRRVELDGGHSQALQLIGLGKSGPLTCK</sequence>
<proteinExistence type="predicted"/>
<reference evidence="1 2" key="1">
    <citation type="journal article" date="2020" name="Nature">
        <title>Six reference-quality genomes reveal evolution of bat adaptations.</title>
        <authorList>
            <person name="Jebb D."/>
            <person name="Huang Z."/>
            <person name="Pippel M."/>
            <person name="Hughes G.M."/>
            <person name="Lavrichenko K."/>
            <person name="Devanna P."/>
            <person name="Winkler S."/>
            <person name="Jermiin L.S."/>
            <person name="Skirmuntt E.C."/>
            <person name="Katzourakis A."/>
            <person name="Burkitt-Gray L."/>
            <person name="Ray D.A."/>
            <person name="Sullivan K.A.M."/>
            <person name="Roscito J.G."/>
            <person name="Kirilenko B.M."/>
            <person name="Davalos L.M."/>
            <person name="Corthals A.P."/>
            <person name="Power M.L."/>
            <person name="Jones G."/>
            <person name="Ransome R.D."/>
            <person name="Dechmann D.K.N."/>
            <person name="Locatelli A.G."/>
            <person name="Puechmaille S.J."/>
            <person name="Fedrigo O."/>
            <person name="Jarvis E.D."/>
            <person name="Hiller M."/>
            <person name="Vernes S.C."/>
            <person name="Myers E.W."/>
            <person name="Teeling E.C."/>
        </authorList>
    </citation>
    <scope>NUCLEOTIDE SEQUENCE [LARGE SCALE GENOMIC DNA]</scope>
    <source>
        <strain evidence="1">Bat1K_MPI-CBG_1</strain>
    </source>
</reference>
<gene>
    <name evidence="1" type="ORF">HJG60_011797</name>
</gene>
<comment type="caution">
    <text evidence="1">The sequence shown here is derived from an EMBL/GenBank/DDBJ whole genome shotgun (WGS) entry which is preliminary data.</text>
</comment>
<organism evidence="1 2">
    <name type="scientific">Phyllostomus discolor</name>
    <name type="common">pale spear-nosed bat</name>
    <dbReference type="NCBI Taxonomy" id="89673"/>
    <lineage>
        <taxon>Eukaryota</taxon>
        <taxon>Metazoa</taxon>
        <taxon>Chordata</taxon>
        <taxon>Craniata</taxon>
        <taxon>Vertebrata</taxon>
        <taxon>Euteleostomi</taxon>
        <taxon>Mammalia</taxon>
        <taxon>Eutheria</taxon>
        <taxon>Laurasiatheria</taxon>
        <taxon>Chiroptera</taxon>
        <taxon>Yangochiroptera</taxon>
        <taxon>Phyllostomidae</taxon>
        <taxon>Phyllostominae</taxon>
        <taxon>Phyllostomus</taxon>
    </lineage>
</organism>